<dbReference type="EMBL" id="BAAAZW010000009">
    <property type="protein sequence ID" value="GAA3966667.1"/>
    <property type="molecule type" value="Genomic_DNA"/>
</dbReference>
<dbReference type="SUPFAM" id="SSF48498">
    <property type="entry name" value="Tetracyclin repressor-like, C-terminal domain"/>
    <property type="match status" value="1"/>
</dbReference>
<gene>
    <name evidence="6" type="ORF">GCM10022231_29500</name>
</gene>
<sequence>MIRDYGGVSAGDRRAARRDKLIAAARRAWGAQGLGAVTVRGVVSEAGLTNRYFYEHFPNRDAVIVAVADQVREEMFTTLVETSMGAEGDVEARLEAALTVFLRGIAEDPERQRILTTEVGQIAGLENRRRETFELLAALILEYGPQVPGFTPVVDAAARRHAQFVVGGVNQVIDGWLAERDIPVEDLARVCTELCMAVTAVGDLR</sequence>
<dbReference type="InterPro" id="IPR001647">
    <property type="entry name" value="HTH_TetR"/>
</dbReference>
<dbReference type="InterPro" id="IPR036271">
    <property type="entry name" value="Tet_transcr_reg_TetR-rel_C_sf"/>
</dbReference>
<dbReference type="Proteomes" id="UP001418444">
    <property type="component" value="Unassembled WGS sequence"/>
</dbReference>
<accession>A0ABP7PJE4</accession>
<evidence type="ECO:0000256" key="4">
    <source>
        <dbReference type="PROSITE-ProRule" id="PRU00335"/>
    </source>
</evidence>
<dbReference type="InterPro" id="IPR009057">
    <property type="entry name" value="Homeodomain-like_sf"/>
</dbReference>
<dbReference type="SUPFAM" id="SSF46689">
    <property type="entry name" value="Homeodomain-like"/>
    <property type="match status" value="1"/>
</dbReference>
<keyword evidence="1" id="KW-0805">Transcription regulation</keyword>
<proteinExistence type="predicted"/>
<feature type="domain" description="HTH tetR-type" evidence="5">
    <location>
        <begin position="15"/>
        <end position="75"/>
    </location>
</feature>
<keyword evidence="2 4" id="KW-0238">DNA-binding</keyword>
<dbReference type="PROSITE" id="PS50977">
    <property type="entry name" value="HTH_TETR_2"/>
    <property type="match status" value="1"/>
</dbReference>
<comment type="caution">
    <text evidence="6">The sequence shown here is derived from an EMBL/GenBank/DDBJ whole genome shotgun (WGS) entry which is preliminary data.</text>
</comment>
<evidence type="ECO:0000256" key="1">
    <source>
        <dbReference type="ARBA" id="ARBA00023015"/>
    </source>
</evidence>
<evidence type="ECO:0000256" key="3">
    <source>
        <dbReference type="ARBA" id="ARBA00023163"/>
    </source>
</evidence>
<dbReference type="PANTHER" id="PTHR30055:SF234">
    <property type="entry name" value="HTH-TYPE TRANSCRIPTIONAL REGULATOR BETI"/>
    <property type="match status" value="1"/>
</dbReference>
<organism evidence="6 7">
    <name type="scientific">Gordonia caeni</name>
    <dbReference type="NCBI Taxonomy" id="1007097"/>
    <lineage>
        <taxon>Bacteria</taxon>
        <taxon>Bacillati</taxon>
        <taxon>Actinomycetota</taxon>
        <taxon>Actinomycetes</taxon>
        <taxon>Mycobacteriales</taxon>
        <taxon>Gordoniaceae</taxon>
        <taxon>Gordonia</taxon>
    </lineage>
</organism>
<dbReference type="PANTHER" id="PTHR30055">
    <property type="entry name" value="HTH-TYPE TRANSCRIPTIONAL REGULATOR RUTR"/>
    <property type="match status" value="1"/>
</dbReference>
<dbReference type="Gene3D" id="1.10.357.10">
    <property type="entry name" value="Tetracycline Repressor, domain 2"/>
    <property type="match status" value="1"/>
</dbReference>
<evidence type="ECO:0000313" key="6">
    <source>
        <dbReference type="EMBL" id="GAA3966667.1"/>
    </source>
</evidence>
<reference evidence="7" key="1">
    <citation type="journal article" date="2019" name="Int. J. Syst. Evol. Microbiol.">
        <title>The Global Catalogue of Microorganisms (GCM) 10K type strain sequencing project: providing services to taxonomists for standard genome sequencing and annotation.</title>
        <authorList>
            <consortium name="The Broad Institute Genomics Platform"/>
            <consortium name="The Broad Institute Genome Sequencing Center for Infectious Disease"/>
            <person name="Wu L."/>
            <person name="Ma J."/>
        </authorList>
    </citation>
    <scope>NUCLEOTIDE SEQUENCE [LARGE SCALE GENOMIC DNA]</scope>
    <source>
        <strain evidence="7">JCM 16923</strain>
    </source>
</reference>
<protein>
    <recommendedName>
        <fullName evidence="5">HTH tetR-type domain-containing protein</fullName>
    </recommendedName>
</protein>
<evidence type="ECO:0000313" key="7">
    <source>
        <dbReference type="Proteomes" id="UP001418444"/>
    </source>
</evidence>
<evidence type="ECO:0000256" key="2">
    <source>
        <dbReference type="ARBA" id="ARBA00023125"/>
    </source>
</evidence>
<name>A0ABP7PJE4_9ACTN</name>
<dbReference type="InterPro" id="IPR050109">
    <property type="entry name" value="HTH-type_TetR-like_transc_reg"/>
</dbReference>
<dbReference type="Pfam" id="PF00440">
    <property type="entry name" value="TetR_N"/>
    <property type="match status" value="1"/>
</dbReference>
<keyword evidence="7" id="KW-1185">Reference proteome</keyword>
<evidence type="ECO:0000259" key="5">
    <source>
        <dbReference type="PROSITE" id="PS50977"/>
    </source>
</evidence>
<keyword evidence="3" id="KW-0804">Transcription</keyword>
<feature type="DNA-binding region" description="H-T-H motif" evidence="4">
    <location>
        <begin position="38"/>
        <end position="57"/>
    </location>
</feature>